<reference evidence="3" key="1">
    <citation type="submission" date="2023-07" db="EMBL/GenBank/DDBJ databases">
        <title>Whole genome shotgun sequence of Streptomyces achromogenes subsp. rubradiris NBRC 14000.</title>
        <authorList>
            <person name="Komaki H."/>
            <person name="Tamura T."/>
        </authorList>
    </citation>
    <scope>NUCLEOTIDE SEQUENCE [LARGE SCALE GENOMIC DNA]</scope>
    <source>
        <strain evidence="3">NBRC 14000</strain>
    </source>
</reference>
<proteinExistence type="predicted"/>
<comment type="caution">
    <text evidence="2">The sequence shown here is derived from an EMBL/GenBank/DDBJ whole genome shotgun (WGS) entry which is preliminary data.</text>
</comment>
<feature type="transmembrane region" description="Helical" evidence="1">
    <location>
        <begin position="6"/>
        <end position="23"/>
    </location>
</feature>
<keyword evidence="1" id="KW-1133">Transmembrane helix</keyword>
<name>A0ABQ3R857_STRRR</name>
<evidence type="ECO:0000256" key="1">
    <source>
        <dbReference type="SAM" id="Phobius"/>
    </source>
</evidence>
<accession>A0ABQ3R857</accession>
<evidence type="ECO:0000313" key="3">
    <source>
        <dbReference type="Proteomes" id="UP000646738"/>
    </source>
</evidence>
<evidence type="ECO:0000313" key="2">
    <source>
        <dbReference type="EMBL" id="GHI52018.1"/>
    </source>
</evidence>
<dbReference type="Proteomes" id="UP000646738">
    <property type="component" value="Unassembled WGS sequence"/>
</dbReference>
<dbReference type="RefSeq" id="WP_268987382.1">
    <property type="nucleotide sequence ID" value="NZ_BNEA01000005.1"/>
</dbReference>
<keyword evidence="1" id="KW-0812">Transmembrane</keyword>
<keyword evidence="3" id="KW-1185">Reference proteome</keyword>
<gene>
    <name evidence="2" type="ORF">Srubr_18640</name>
</gene>
<sequence length="40" mass="4470">MPWARAVWTALYGAGTLGFSRLLKRVAMRPAWSLWLPPAA</sequence>
<dbReference type="EMBL" id="BNEA01000005">
    <property type="protein sequence ID" value="GHI52018.1"/>
    <property type="molecule type" value="Genomic_DNA"/>
</dbReference>
<organism evidence="2 3">
    <name type="scientific">Streptomyces rubradiris</name>
    <name type="common">Streptomyces achromogenes subsp. rubradiris</name>
    <dbReference type="NCBI Taxonomy" id="285531"/>
    <lineage>
        <taxon>Bacteria</taxon>
        <taxon>Bacillati</taxon>
        <taxon>Actinomycetota</taxon>
        <taxon>Actinomycetes</taxon>
        <taxon>Kitasatosporales</taxon>
        <taxon>Streptomycetaceae</taxon>
        <taxon>Streptomyces</taxon>
    </lineage>
</organism>
<protein>
    <submittedName>
        <fullName evidence="2">Uncharacterized protein</fullName>
    </submittedName>
</protein>
<keyword evidence="1" id="KW-0472">Membrane</keyword>